<dbReference type="RefSeq" id="WP_094448895.1">
    <property type="nucleotide sequence ID" value="NZ_CAJOJX010000018.1"/>
</dbReference>
<protein>
    <recommendedName>
        <fullName evidence="1">Glycosyltransferase 2-like domain-containing protein</fullName>
    </recommendedName>
</protein>
<dbReference type="Pfam" id="PF00535">
    <property type="entry name" value="Glycos_transf_2"/>
    <property type="match status" value="1"/>
</dbReference>
<dbReference type="InterPro" id="IPR001173">
    <property type="entry name" value="Glyco_trans_2-like"/>
</dbReference>
<proteinExistence type="predicted"/>
<gene>
    <name evidence="2" type="ORF">CIK91_11090</name>
</gene>
<accession>A0ABX4EFC5</accession>
<reference evidence="2 3" key="1">
    <citation type="submission" date="2017-08" db="EMBL/GenBank/DDBJ databases">
        <title>Comparative genomics of non-oral Prevotella species.</title>
        <authorList>
            <person name="Accetto T."/>
            <person name="Nograsek B."/>
            <person name="Avgustin G."/>
        </authorList>
    </citation>
    <scope>NUCLEOTIDE SEQUENCE [LARGE SCALE GENOMIC DNA]</scope>
    <source>
        <strain evidence="2 3">TC1-1</strain>
    </source>
</reference>
<dbReference type="Gene3D" id="3.90.550.10">
    <property type="entry name" value="Spore Coat Polysaccharide Biosynthesis Protein SpsA, Chain A"/>
    <property type="match status" value="1"/>
</dbReference>
<evidence type="ECO:0000313" key="3">
    <source>
        <dbReference type="Proteomes" id="UP000216189"/>
    </source>
</evidence>
<dbReference type="PANTHER" id="PTHR22916">
    <property type="entry name" value="GLYCOSYLTRANSFERASE"/>
    <property type="match status" value="1"/>
</dbReference>
<dbReference type="CDD" id="cd06433">
    <property type="entry name" value="GT_2_WfgS_like"/>
    <property type="match status" value="1"/>
</dbReference>
<evidence type="ECO:0000259" key="1">
    <source>
        <dbReference type="Pfam" id="PF00535"/>
    </source>
</evidence>
<dbReference type="SUPFAM" id="SSF53448">
    <property type="entry name" value="Nucleotide-diphospho-sugar transferases"/>
    <property type="match status" value="1"/>
</dbReference>
<sequence length="266" mass="31000">MKLSIITINYNNRDGLKKTIESIIHQTFKDFEHIIIDGGSNDGSIEVIHQYEDHFAYWVAEKDKGIYNAMNKGTQAAQGEYCLFLNSGDILVNNEALQKAFQQNPTADIVSSDLDFSDHTTLHVPEEVTLEYFIKGSLPHPSTFIHKKVLEIYPYDERYKIMADRDFFLHALVQYNVSYQRIKGTLSLFDQTGISTTTKCQKDQELLLHAIQDIIPPRVIEDYDIFMGKRDKYHKLFYMLSFSKHRYLVYKFVSIITKIIYRKSLC</sequence>
<comment type="caution">
    <text evidence="2">The sequence shown here is derived from an EMBL/GenBank/DDBJ whole genome shotgun (WGS) entry which is preliminary data.</text>
</comment>
<dbReference type="Proteomes" id="UP000216189">
    <property type="component" value="Unassembled WGS sequence"/>
</dbReference>
<dbReference type="InterPro" id="IPR029044">
    <property type="entry name" value="Nucleotide-diphossugar_trans"/>
</dbReference>
<dbReference type="EMBL" id="NPJF01000052">
    <property type="protein sequence ID" value="OYP53850.1"/>
    <property type="molecule type" value="Genomic_DNA"/>
</dbReference>
<name>A0ABX4EFC5_SEGBR</name>
<feature type="domain" description="Glycosyltransferase 2-like" evidence="1">
    <location>
        <begin position="4"/>
        <end position="107"/>
    </location>
</feature>
<evidence type="ECO:0000313" key="2">
    <source>
        <dbReference type="EMBL" id="OYP53850.1"/>
    </source>
</evidence>
<organism evidence="2 3">
    <name type="scientific">Segatella bryantii</name>
    <name type="common">Prevotella bryantii</name>
    <dbReference type="NCBI Taxonomy" id="77095"/>
    <lineage>
        <taxon>Bacteria</taxon>
        <taxon>Pseudomonadati</taxon>
        <taxon>Bacteroidota</taxon>
        <taxon>Bacteroidia</taxon>
        <taxon>Bacteroidales</taxon>
        <taxon>Prevotellaceae</taxon>
        <taxon>Segatella</taxon>
    </lineage>
</organism>
<dbReference type="PANTHER" id="PTHR22916:SF67">
    <property type="entry name" value="COLANIC ACID BIOSYNTHESIS GLYCOSYL TRANSFERASE WCAE-RELATED"/>
    <property type="match status" value="1"/>
</dbReference>
<keyword evidence="3" id="KW-1185">Reference proteome</keyword>